<name>A0ABN1AWE1_9BACI</name>
<dbReference type="Gene3D" id="1.10.1060.10">
    <property type="entry name" value="Alpha-helical ferredoxin"/>
    <property type="match status" value="1"/>
</dbReference>
<evidence type="ECO:0000313" key="9">
    <source>
        <dbReference type="Proteomes" id="UP001500880"/>
    </source>
</evidence>
<dbReference type="PIRSF" id="PIRSF000139">
    <property type="entry name" value="Glc_ox_4Fe-4S"/>
    <property type="match status" value="1"/>
</dbReference>
<dbReference type="InterPro" id="IPR009051">
    <property type="entry name" value="Helical_ferredxn"/>
</dbReference>
<comment type="catalytic activity">
    <reaction evidence="6">
        <text>glycolate + A = glyoxylate + AH2</text>
        <dbReference type="Rhea" id="RHEA:21264"/>
        <dbReference type="ChEBI" id="CHEBI:13193"/>
        <dbReference type="ChEBI" id="CHEBI:17499"/>
        <dbReference type="ChEBI" id="CHEBI:29805"/>
        <dbReference type="ChEBI" id="CHEBI:36655"/>
        <dbReference type="EC" id="1.1.99.14"/>
    </reaction>
</comment>
<evidence type="ECO:0000256" key="6">
    <source>
        <dbReference type="PIRNR" id="PIRNR000139"/>
    </source>
</evidence>
<organism evidence="8 9">
    <name type="scientific">Salinibacillus aidingensis</name>
    <dbReference type="NCBI Taxonomy" id="237684"/>
    <lineage>
        <taxon>Bacteria</taxon>
        <taxon>Bacillati</taxon>
        <taxon>Bacillota</taxon>
        <taxon>Bacilli</taxon>
        <taxon>Bacillales</taxon>
        <taxon>Bacillaceae</taxon>
        <taxon>Salinibacillus</taxon>
    </lineage>
</organism>
<dbReference type="RefSeq" id="WP_343837914.1">
    <property type="nucleotide sequence ID" value="NZ_BAAADO010000002.1"/>
</dbReference>
<dbReference type="SUPFAM" id="SSF46548">
    <property type="entry name" value="alpha-helical ferredoxin"/>
    <property type="match status" value="1"/>
</dbReference>
<comment type="catalytic activity">
    <reaction evidence="6">
        <text>(R)-lactate + A = pyruvate + AH2</text>
        <dbReference type="Rhea" id="RHEA:15089"/>
        <dbReference type="ChEBI" id="CHEBI:13193"/>
        <dbReference type="ChEBI" id="CHEBI:15361"/>
        <dbReference type="ChEBI" id="CHEBI:16004"/>
        <dbReference type="ChEBI" id="CHEBI:17499"/>
    </reaction>
</comment>
<reference evidence="8 9" key="1">
    <citation type="journal article" date="2019" name="Int. J. Syst. Evol. Microbiol.">
        <title>The Global Catalogue of Microorganisms (GCM) 10K type strain sequencing project: providing services to taxonomists for standard genome sequencing and annotation.</title>
        <authorList>
            <consortium name="The Broad Institute Genomics Platform"/>
            <consortium name="The Broad Institute Genome Sequencing Center for Infectious Disease"/>
            <person name="Wu L."/>
            <person name="Ma J."/>
        </authorList>
    </citation>
    <scope>NUCLEOTIDE SEQUENCE [LARGE SCALE GENOMIC DNA]</scope>
    <source>
        <strain evidence="8 9">JCM 12389</strain>
    </source>
</reference>
<keyword evidence="9" id="KW-1185">Reference proteome</keyword>
<evidence type="ECO:0000256" key="5">
    <source>
        <dbReference type="ARBA" id="ARBA00023014"/>
    </source>
</evidence>
<keyword evidence="1 6" id="KW-0004">4Fe-4S</keyword>
<protein>
    <recommendedName>
        <fullName evidence="6">Glycolate oxidase iron-sulfur subunit</fullName>
        <ecNumber evidence="6">1.1.99.14</ecNumber>
    </recommendedName>
</protein>
<evidence type="ECO:0000313" key="8">
    <source>
        <dbReference type="EMBL" id="GAA0485235.1"/>
    </source>
</evidence>
<comment type="function">
    <text evidence="6">Component of a complex that catalyzes the oxidation of glycolate to glyoxylate.</text>
</comment>
<evidence type="ECO:0000259" key="7">
    <source>
        <dbReference type="PROSITE" id="PS51379"/>
    </source>
</evidence>
<dbReference type="EMBL" id="BAAADO010000002">
    <property type="protein sequence ID" value="GAA0485235.1"/>
    <property type="molecule type" value="Genomic_DNA"/>
</dbReference>
<dbReference type="InterPro" id="IPR017896">
    <property type="entry name" value="4Fe4S_Fe-S-bd"/>
</dbReference>
<dbReference type="PROSITE" id="PS51379">
    <property type="entry name" value="4FE4S_FER_2"/>
    <property type="match status" value="2"/>
</dbReference>
<dbReference type="InterPro" id="IPR004017">
    <property type="entry name" value="Cys_rich_dom"/>
</dbReference>
<comment type="cofactor">
    <cofactor evidence="6">
        <name>[4Fe-4S] cluster</name>
        <dbReference type="ChEBI" id="CHEBI:49883"/>
    </cofactor>
    <text evidence="6">Binds 2 [4Fe-4S] clusters.</text>
</comment>
<comment type="caution">
    <text evidence="8">The sequence shown here is derived from an EMBL/GenBank/DDBJ whole genome shotgun (WGS) entry which is preliminary data.</text>
</comment>
<dbReference type="PANTHER" id="PTHR32479">
    <property type="entry name" value="GLYCOLATE OXIDASE IRON-SULFUR SUBUNIT"/>
    <property type="match status" value="1"/>
</dbReference>
<gene>
    <name evidence="8" type="ORF">GCM10008986_08130</name>
</gene>
<dbReference type="InterPro" id="IPR017900">
    <property type="entry name" value="4Fe4S_Fe_S_CS"/>
</dbReference>
<dbReference type="EC" id="1.1.99.14" evidence="6"/>
<proteinExistence type="predicted"/>
<dbReference type="PANTHER" id="PTHR32479:SF17">
    <property type="entry name" value="GLYCOLATE OXIDASE IRON-SULFUR SUBUNIT"/>
    <property type="match status" value="1"/>
</dbReference>
<dbReference type="Pfam" id="PF02754">
    <property type="entry name" value="CCG"/>
    <property type="match status" value="2"/>
</dbReference>
<evidence type="ECO:0000256" key="1">
    <source>
        <dbReference type="ARBA" id="ARBA00022485"/>
    </source>
</evidence>
<evidence type="ECO:0000256" key="4">
    <source>
        <dbReference type="ARBA" id="ARBA00023004"/>
    </source>
</evidence>
<keyword evidence="5 6" id="KW-0411">Iron-sulfur</keyword>
<evidence type="ECO:0000256" key="3">
    <source>
        <dbReference type="ARBA" id="ARBA00022737"/>
    </source>
</evidence>
<accession>A0ABN1AWE1</accession>
<keyword evidence="2 6" id="KW-0479">Metal-binding</keyword>
<keyword evidence="4 6" id="KW-0408">Iron</keyword>
<keyword evidence="3" id="KW-0677">Repeat</keyword>
<dbReference type="Pfam" id="PF13183">
    <property type="entry name" value="Fer4_8"/>
    <property type="match status" value="1"/>
</dbReference>
<dbReference type="PROSITE" id="PS00198">
    <property type="entry name" value="4FE4S_FER_1"/>
    <property type="match status" value="1"/>
</dbReference>
<dbReference type="Proteomes" id="UP001500880">
    <property type="component" value="Unassembled WGS sequence"/>
</dbReference>
<sequence length="429" mass="48300">MSHESLAYEKTFDCVQCGYCLPACPTYLTMGKETHSPRGRIHLVKMAAEGKIPLSDLEEPIELCLGCRACERVCPTNVQYGDILDSAKHVLQQEKKKTMPNRVKMLQNFMYQKAMPKERVLNSMGTGLAVYQKSGLQKVVQKSGLMNVFPEHLSAFENILPAVEGPMKKRNRQKDYPAANKPVYKVGFFKGCIMDTMFSSINTLSMKLLQAAGCKVTMIDEQTCCGAIQHHSGETETTKELARRNIEAFEQYDFDYIVNSIGGCGAMLIEYDHLFAGDPDWKDRARAFAEKNVEISVLLNELELPLQKEIPKAVTYQPSCHMTNVQKRVHEPLQLLKQIPGIHYIEMPEKDLCCGSAGIYNLVHYDESMDILDKKMKHATMVKPEVIVTTNPGCHLQMKLGIERENAGDQMEVVHLVELLAEACNISDE</sequence>
<keyword evidence="6" id="KW-0249">Electron transport</keyword>
<dbReference type="InterPro" id="IPR012257">
    <property type="entry name" value="Glc_ox_4Fe-4S"/>
</dbReference>
<feature type="domain" description="4Fe-4S ferredoxin-type" evidence="7">
    <location>
        <begin position="4"/>
        <end position="33"/>
    </location>
</feature>
<evidence type="ECO:0000256" key="2">
    <source>
        <dbReference type="ARBA" id="ARBA00022723"/>
    </source>
</evidence>
<keyword evidence="6" id="KW-0813">Transport</keyword>
<feature type="domain" description="4Fe-4S ferredoxin-type" evidence="7">
    <location>
        <begin position="53"/>
        <end position="78"/>
    </location>
</feature>